<dbReference type="AlphaFoldDB" id="A0A5J5IIE9"/>
<dbReference type="EMBL" id="VYQF01000001">
    <property type="protein sequence ID" value="KAA9040551.1"/>
    <property type="molecule type" value="Genomic_DNA"/>
</dbReference>
<dbReference type="PROSITE" id="PS52016">
    <property type="entry name" value="TONB_DEPENDENT_REC_3"/>
    <property type="match status" value="1"/>
</dbReference>
<dbReference type="InterPro" id="IPR000531">
    <property type="entry name" value="Beta-barrel_TonB"/>
</dbReference>
<dbReference type="InterPro" id="IPR023997">
    <property type="entry name" value="TonB-dep_OMP_SusC/RagA_CS"/>
</dbReference>
<keyword evidence="7 8" id="KW-0998">Cell outer membrane</keyword>
<protein>
    <submittedName>
        <fullName evidence="12">TonB-dependent receptor</fullName>
    </submittedName>
</protein>
<reference evidence="12 13" key="1">
    <citation type="submission" date="2019-09" db="EMBL/GenBank/DDBJ databases">
        <title>Draft genome sequence of Ginsengibacter sp. BR5-29.</title>
        <authorList>
            <person name="Im W.-T."/>
        </authorList>
    </citation>
    <scope>NUCLEOTIDE SEQUENCE [LARGE SCALE GENOMIC DNA]</scope>
    <source>
        <strain evidence="12 13">BR5-29</strain>
    </source>
</reference>
<feature type="domain" description="TonB-dependent receptor-like beta-barrel" evidence="10">
    <location>
        <begin position="474"/>
        <end position="977"/>
    </location>
</feature>
<dbReference type="InterPro" id="IPR037066">
    <property type="entry name" value="Plug_dom_sf"/>
</dbReference>
<dbReference type="GO" id="GO:0009279">
    <property type="term" value="C:cell outer membrane"/>
    <property type="evidence" value="ECO:0007669"/>
    <property type="project" value="UniProtKB-SubCell"/>
</dbReference>
<evidence type="ECO:0000256" key="8">
    <source>
        <dbReference type="PROSITE-ProRule" id="PRU01360"/>
    </source>
</evidence>
<dbReference type="Gene3D" id="2.40.170.20">
    <property type="entry name" value="TonB-dependent receptor, beta-barrel domain"/>
    <property type="match status" value="1"/>
</dbReference>
<dbReference type="InterPro" id="IPR036942">
    <property type="entry name" value="Beta-barrel_TonB_sf"/>
</dbReference>
<evidence type="ECO:0000256" key="9">
    <source>
        <dbReference type="RuleBase" id="RU003357"/>
    </source>
</evidence>
<evidence type="ECO:0000256" key="6">
    <source>
        <dbReference type="ARBA" id="ARBA00023136"/>
    </source>
</evidence>
<name>A0A5J5IIE9_9BACT</name>
<dbReference type="Gene3D" id="2.60.40.1120">
    <property type="entry name" value="Carboxypeptidase-like, regulatory domain"/>
    <property type="match status" value="1"/>
</dbReference>
<keyword evidence="3 8" id="KW-1134">Transmembrane beta strand</keyword>
<evidence type="ECO:0000256" key="3">
    <source>
        <dbReference type="ARBA" id="ARBA00022452"/>
    </source>
</evidence>
<feature type="domain" description="TonB-dependent receptor plug" evidence="11">
    <location>
        <begin position="119"/>
        <end position="224"/>
    </location>
</feature>
<keyword evidence="2 8" id="KW-0813">Transport</keyword>
<evidence type="ECO:0000259" key="11">
    <source>
        <dbReference type="Pfam" id="PF07715"/>
    </source>
</evidence>
<accession>A0A5J5IIE9</accession>
<evidence type="ECO:0000259" key="10">
    <source>
        <dbReference type="Pfam" id="PF00593"/>
    </source>
</evidence>
<gene>
    <name evidence="12" type="ORF">FW778_00445</name>
</gene>
<keyword evidence="12" id="KW-0675">Receptor</keyword>
<dbReference type="SUPFAM" id="SSF56935">
    <property type="entry name" value="Porins"/>
    <property type="match status" value="1"/>
</dbReference>
<dbReference type="Proteomes" id="UP000326903">
    <property type="component" value="Unassembled WGS sequence"/>
</dbReference>
<evidence type="ECO:0000256" key="2">
    <source>
        <dbReference type="ARBA" id="ARBA00022448"/>
    </source>
</evidence>
<dbReference type="Pfam" id="PF07715">
    <property type="entry name" value="Plug"/>
    <property type="match status" value="1"/>
</dbReference>
<dbReference type="SUPFAM" id="SSF49464">
    <property type="entry name" value="Carboxypeptidase regulatory domain-like"/>
    <property type="match status" value="1"/>
</dbReference>
<dbReference type="Pfam" id="PF00593">
    <property type="entry name" value="TonB_dep_Rec_b-barrel"/>
    <property type="match status" value="1"/>
</dbReference>
<evidence type="ECO:0000313" key="13">
    <source>
        <dbReference type="Proteomes" id="UP000326903"/>
    </source>
</evidence>
<dbReference type="InterPro" id="IPR012910">
    <property type="entry name" value="Plug_dom"/>
</dbReference>
<keyword evidence="5 9" id="KW-0798">TonB box</keyword>
<keyword evidence="6 8" id="KW-0472">Membrane</keyword>
<keyword evidence="13" id="KW-1185">Reference proteome</keyword>
<organism evidence="12 13">
    <name type="scientific">Ginsengibacter hankyongi</name>
    <dbReference type="NCBI Taxonomy" id="2607284"/>
    <lineage>
        <taxon>Bacteria</taxon>
        <taxon>Pseudomonadati</taxon>
        <taxon>Bacteroidota</taxon>
        <taxon>Chitinophagia</taxon>
        <taxon>Chitinophagales</taxon>
        <taxon>Chitinophagaceae</taxon>
        <taxon>Ginsengibacter</taxon>
    </lineage>
</organism>
<keyword evidence="4 8" id="KW-0812">Transmembrane</keyword>
<dbReference type="InterPro" id="IPR008969">
    <property type="entry name" value="CarboxyPept-like_regulatory"/>
</dbReference>
<evidence type="ECO:0000256" key="4">
    <source>
        <dbReference type="ARBA" id="ARBA00022692"/>
    </source>
</evidence>
<dbReference type="InterPro" id="IPR039426">
    <property type="entry name" value="TonB-dep_rcpt-like"/>
</dbReference>
<dbReference type="NCBIfam" id="TIGR04056">
    <property type="entry name" value="OMP_RagA_SusC"/>
    <property type="match status" value="1"/>
</dbReference>
<comment type="caution">
    <text evidence="12">The sequence shown here is derived from an EMBL/GenBank/DDBJ whole genome shotgun (WGS) entry which is preliminary data.</text>
</comment>
<dbReference type="InterPro" id="IPR023996">
    <property type="entry name" value="TonB-dep_OMP_SusC/RagA"/>
</dbReference>
<dbReference type="Pfam" id="PF13715">
    <property type="entry name" value="CarbopepD_reg_2"/>
    <property type="match status" value="1"/>
</dbReference>
<proteinExistence type="inferred from homology"/>
<evidence type="ECO:0000256" key="5">
    <source>
        <dbReference type="ARBA" id="ARBA00023077"/>
    </source>
</evidence>
<dbReference type="RefSeq" id="WP_150412610.1">
    <property type="nucleotide sequence ID" value="NZ_VYQF01000001.1"/>
</dbReference>
<evidence type="ECO:0000256" key="1">
    <source>
        <dbReference type="ARBA" id="ARBA00004571"/>
    </source>
</evidence>
<evidence type="ECO:0000313" key="12">
    <source>
        <dbReference type="EMBL" id="KAA9040551.1"/>
    </source>
</evidence>
<dbReference type="NCBIfam" id="TIGR04057">
    <property type="entry name" value="SusC_RagA_signa"/>
    <property type="match status" value="1"/>
</dbReference>
<dbReference type="FunFam" id="2.170.130.10:FF:000003">
    <property type="entry name" value="SusC/RagA family TonB-linked outer membrane protein"/>
    <property type="match status" value="1"/>
</dbReference>
<evidence type="ECO:0000256" key="7">
    <source>
        <dbReference type="ARBA" id="ARBA00023237"/>
    </source>
</evidence>
<comment type="subcellular location">
    <subcellularLocation>
        <location evidence="1 8">Cell outer membrane</location>
        <topology evidence="1 8">Multi-pass membrane protein</topology>
    </subcellularLocation>
</comment>
<sequence length="1015" mass="111885">MKKLTPLFALTIFFLLFQLSTVKVFSQNAVIKGTVKTVDGKAVDGASVSIKGETSGVITDGNGAFAISVPHGKLIVISGIGYQTVEIKPVFGKELSVELIRANGNLDEVVVVGYGSQKKVNLSGSIVALKGESLARRNTLQTSQALQGMAAGVTVTSNNGKPGKENTSIRIRGIGTINDNNPLVLVDGVASSVDAVDPNDIESISILKDAASSSIYGSRAANGVILITTKRGKSDKVMVTYKGSVGFTKPLNLPKNATAWDYMTLYNEANGNDLRNDAGVAGGAVYSTDKINTWKNATDRDAYPNSDMIRETYKNTAAQTQQYLGFSVGNGKFNSNTSLNFTMQNSNLPNTDYKRYGIRSNNSYTVSKYLEFGFDLSSRNTHINDAAPGTEIEGMLRQPAIYPTRYSNGVWGSSYAGTPHTMQTIFDKLNMRYEDYQEILARIYTKITPFKGMQFLFSYTPKINTDAYKGVTKQTSLYDYKTGVVIYKPSALASMYETRDVTNENDLNALATYTKSIGRHDITLLSGYQYLTNNFNELYGSRQGNNFQQFEEINAYDPTGQITNGYTTQWALQSYFGRLNYAYSGKYLFEANVRYDGSSRFANGYKWGIFPSFSGAWRFSSENFMNNINWLQNGKLRASWGKLGNQSGLGSNYPFAMNIATNRYTVFGGVLNPGYAPVNYALNDITWETTSMIDLGTDLSFFKGKLEVSFDWFKKQTENILLNMAIPGVMGYANSPKQNAGSVENKGYDITISHNNTIGKFYYKVTGILSDVKNQITNLGGLGPQINGTHVLQVGSPIDAYYGLQADGLFPSFKDARTYPVAQFGKLQGGDVRYKDLNADNKITGSDRVVLGNPIPRYTYSLDLYTAYKGFDFALFLQGVGKHDSYDAGWDAYPFQNASTLLVQHLDRWSEANPNPNATTPRLSINQQSNNLQPSSFWLINAAYLRLKNIQLGYTLPAQLVKKAGIADVRFFVSGNNVVTWSKMPVGIDPESPESTNNYVPILSTYTFGVEIEFL</sequence>
<dbReference type="Gene3D" id="2.170.130.10">
    <property type="entry name" value="TonB-dependent receptor, plug domain"/>
    <property type="match status" value="1"/>
</dbReference>
<comment type="similarity">
    <text evidence="8 9">Belongs to the TonB-dependent receptor family.</text>
</comment>